<evidence type="ECO:0000313" key="2">
    <source>
        <dbReference type="EMBL" id="AIF82429.1"/>
    </source>
</evidence>
<organism evidence="2 3">
    <name type="scientific">Candidatus Nitrososphaera evergladensis SR1</name>
    <dbReference type="NCBI Taxonomy" id="1459636"/>
    <lineage>
        <taxon>Archaea</taxon>
        <taxon>Nitrososphaerota</taxon>
        <taxon>Nitrososphaeria</taxon>
        <taxon>Nitrososphaerales</taxon>
        <taxon>Nitrososphaeraceae</taxon>
        <taxon>Nitrososphaera</taxon>
    </lineage>
</organism>
<evidence type="ECO:0000313" key="3">
    <source>
        <dbReference type="Proteomes" id="UP000028194"/>
    </source>
</evidence>
<dbReference type="Proteomes" id="UP000028194">
    <property type="component" value="Chromosome"/>
</dbReference>
<gene>
    <name evidence="2" type="ORF">NTE_00347</name>
</gene>
<sequence>MSLQYYSCINFNSLFQKEDSRPNFGYILPAFLAVVLRIDMMFKDAGSFLILTKYYPYSTMDFF</sequence>
<accession>A0A075MSU9</accession>
<keyword evidence="1" id="KW-0472">Membrane</keyword>
<feature type="transmembrane region" description="Helical" evidence="1">
    <location>
        <begin position="24"/>
        <end position="42"/>
    </location>
</feature>
<dbReference type="AlphaFoldDB" id="A0A075MSU9"/>
<protein>
    <submittedName>
        <fullName evidence="2">Uncharacterized protein</fullName>
    </submittedName>
</protein>
<name>A0A075MSU9_9ARCH</name>
<dbReference type="KEGG" id="nev:NTE_00347"/>
<keyword evidence="3" id="KW-1185">Reference proteome</keyword>
<dbReference type="EMBL" id="CP007174">
    <property type="protein sequence ID" value="AIF82429.1"/>
    <property type="molecule type" value="Genomic_DNA"/>
</dbReference>
<dbReference type="HOGENOM" id="CLU_2874899_0_0_2"/>
<keyword evidence="1" id="KW-0812">Transmembrane</keyword>
<reference evidence="2 3" key="1">
    <citation type="journal article" date="2014" name="PLoS ONE">
        <title>Genome Sequence of Candidatus Nitrososphaera evergladensis from Group I.1b Enriched from Everglades Soil Reveals Novel Genomic Features of the Ammonia-Oxidizing Archaea.</title>
        <authorList>
            <person name="Zhalnina K.V."/>
            <person name="Dias R."/>
            <person name="Leonard M.T."/>
            <person name="Dorr de Quadros P."/>
            <person name="Camargo F.A."/>
            <person name="Drew J.C."/>
            <person name="Farmerie W.G."/>
            <person name="Daroub S.H."/>
            <person name="Triplett E.W."/>
        </authorList>
    </citation>
    <scope>NUCLEOTIDE SEQUENCE [LARGE SCALE GENOMIC DNA]</scope>
    <source>
        <strain evidence="2 3">SR1</strain>
    </source>
</reference>
<proteinExistence type="predicted"/>
<keyword evidence="1" id="KW-1133">Transmembrane helix</keyword>
<evidence type="ECO:0000256" key="1">
    <source>
        <dbReference type="SAM" id="Phobius"/>
    </source>
</evidence>